<evidence type="ECO:0000313" key="5">
    <source>
        <dbReference type="Proteomes" id="UP000199012"/>
    </source>
</evidence>
<keyword evidence="2" id="KW-0812">Transmembrane</keyword>
<evidence type="ECO:0000256" key="1">
    <source>
        <dbReference type="SAM" id="MobiDB-lite"/>
    </source>
</evidence>
<feature type="domain" description="DUF3566" evidence="3">
    <location>
        <begin position="91"/>
        <end position="208"/>
    </location>
</feature>
<feature type="transmembrane region" description="Helical" evidence="2">
    <location>
        <begin position="109"/>
        <end position="132"/>
    </location>
</feature>
<dbReference type="Pfam" id="PF12089">
    <property type="entry name" value="DUF3566"/>
    <property type="match status" value="1"/>
</dbReference>
<feature type="region of interest" description="Disordered" evidence="1">
    <location>
        <begin position="1"/>
        <end position="88"/>
    </location>
</feature>
<keyword evidence="2" id="KW-1133">Transmembrane helix</keyword>
<dbReference type="EMBL" id="FOKA01000016">
    <property type="protein sequence ID" value="SFB34346.1"/>
    <property type="molecule type" value="Genomic_DNA"/>
</dbReference>
<organism evidence="4 5">
    <name type="scientific">Cellulomonas marina</name>
    <dbReference type="NCBI Taxonomy" id="988821"/>
    <lineage>
        <taxon>Bacteria</taxon>
        <taxon>Bacillati</taxon>
        <taxon>Actinomycetota</taxon>
        <taxon>Actinomycetes</taxon>
        <taxon>Micrococcales</taxon>
        <taxon>Cellulomonadaceae</taxon>
        <taxon>Cellulomonas</taxon>
    </lineage>
</organism>
<sequence>MSTPTPPQGRPLRTSVVPRPGTTDDAGRAGAGDAKDGPMSQTSTGPRTASSGSSAVPPAEVPVGGSPTAGATPAAGRPAASSAPRQAVPGPRRVRLAISRVDPWSVMKLSFLLSFAVGIIIVVATAVLWLTLDGLGVFAQVDELITTVVGDATTINVLDYLRFPRVVSAAMLVAVIDVVLLTAIATIGAFLYNLVAALVGGLHVTMTDD</sequence>
<protein>
    <recommendedName>
        <fullName evidence="3">DUF3566 domain-containing protein</fullName>
    </recommendedName>
</protein>
<feature type="compositionally biased region" description="Polar residues" evidence="1">
    <location>
        <begin position="39"/>
        <end position="54"/>
    </location>
</feature>
<feature type="transmembrane region" description="Helical" evidence="2">
    <location>
        <begin position="166"/>
        <end position="192"/>
    </location>
</feature>
<keyword evidence="5" id="KW-1185">Reference proteome</keyword>
<dbReference type="RefSeq" id="WP_239079042.1">
    <property type="nucleotide sequence ID" value="NZ_BONM01000037.1"/>
</dbReference>
<gene>
    <name evidence="4" type="ORF">SAMN05421867_11612</name>
</gene>
<name>A0A1I1AAF3_9CELL</name>
<dbReference type="AlphaFoldDB" id="A0A1I1AAF3"/>
<accession>A0A1I1AAF3</accession>
<evidence type="ECO:0000256" key="2">
    <source>
        <dbReference type="SAM" id="Phobius"/>
    </source>
</evidence>
<proteinExistence type="predicted"/>
<reference evidence="4 5" key="1">
    <citation type="submission" date="2016-10" db="EMBL/GenBank/DDBJ databases">
        <authorList>
            <person name="de Groot N.N."/>
        </authorList>
    </citation>
    <scope>NUCLEOTIDE SEQUENCE [LARGE SCALE GENOMIC DNA]</scope>
    <source>
        <strain evidence="4 5">CGMCC 4.6945</strain>
    </source>
</reference>
<evidence type="ECO:0000259" key="3">
    <source>
        <dbReference type="Pfam" id="PF12089"/>
    </source>
</evidence>
<keyword evidence="2" id="KW-0472">Membrane</keyword>
<dbReference type="InterPro" id="IPR021949">
    <property type="entry name" value="DUF3566_TM"/>
</dbReference>
<dbReference type="Proteomes" id="UP000199012">
    <property type="component" value="Unassembled WGS sequence"/>
</dbReference>
<dbReference type="STRING" id="988821.SAMN05421867_11612"/>
<evidence type="ECO:0000313" key="4">
    <source>
        <dbReference type="EMBL" id="SFB34346.1"/>
    </source>
</evidence>
<feature type="compositionally biased region" description="Low complexity" evidence="1">
    <location>
        <begin position="64"/>
        <end position="85"/>
    </location>
</feature>